<dbReference type="KEGG" id="tpal:117644632"/>
<protein>
    <submittedName>
        <fullName evidence="3">Uncharacterized protein LOC117644632</fullName>
    </submittedName>
</protein>
<dbReference type="InParanoid" id="A0A6P8ZM79"/>
<keyword evidence="2" id="KW-1185">Reference proteome</keyword>
<organism evidence="3">
    <name type="scientific">Thrips palmi</name>
    <name type="common">Melon thrips</name>
    <dbReference type="NCBI Taxonomy" id="161013"/>
    <lineage>
        <taxon>Eukaryota</taxon>
        <taxon>Metazoa</taxon>
        <taxon>Ecdysozoa</taxon>
        <taxon>Arthropoda</taxon>
        <taxon>Hexapoda</taxon>
        <taxon>Insecta</taxon>
        <taxon>Pterygota</taxon>
        <taxon>Neoptera</taxon>
        <taxon>Paraneoptera</taxon>
        <taxon>Thysanoptera</taxon>
        <taxon>Terebrantia</taxon>
        <taxon>Thripoidea</taxon>
        <taxon>Thripidae</taxon>
        <taxon>Thrips</taxon>
    </lineage>
</organism>
<dbReference type="GeneID" id="117644632"/>
<evidence type="ECO:0000256" key="1">
    <source>
        <dbReference type="SAM" id="SignalP"/>
    </source>
</evidence>
<dbReference type="AlphaFoldDB" id="A0A6P8ZM79"/>
<sequence>MSTHWVHQIVAWAGAVLLTSDHAQSRYINSFAGPYIAYMHTYDSCPSDGSAVFHLRATHFKPARPYDLQVVTSNLSLTRDVEDNFWMYLDLAVRNNNEWKENAFVVKFPNVGCTTIRDQAPGIFAIIAKSTGVSLNKNERCFIPKGQYDVNGPVNWTFPNFPIMPYGRYRVHLRARGDPNSPVRYCAIVDCEVIPKPG</sequence>
<feature type="signal peptide" evidence="1">
    <location>
        <begin position="1"/>
        <end position="25"/>
    </location>
</feature>
<dbReference type="Proteomes" id="UP000515158">
    <property type="component" value="Unplaced"/>
</dbReference>
<name>A0A6P8ZM79_THRPL</name>
<feature type="chain" id="PRO_5027867032" evidence="1">
    <location>
        <begin position="26"/>
        <end position="198"/>
    </location>
</feature>
<gene>
    <name evidence="3" type="primary">LOC117644632</name>
</gene>
<reference evidence="3" key="1">
    <citation type="submission" date="2025-08" db="UniProtKB">
        <authorList>
            <consortium name="RefSeq"/>
        </authorList>
    </citation>
    <scope>IDENTIFICATION</scope>
    <source>
        <tissue evidence="3">Total insect</tissue>
    </source>
</reference>
<accession>A0A6P8ZM79</accession>
<evidence type="ECO:0000313" key="3">
    <source>
        <dbReference type="RefSeq" id="XP_034240134.1"/>
    </source>
</evidence>
<keyword evidence="1" id="KW-0732">Signal</keyword>
<dbReference type="RefSeq" id="XP_034240134.1">
    <property type="nucleotide sequence ID" value="XM_034384243.1"/>
</dbReference>
<proteinExistence type="predicted"/>
<evidence type="ECO:0000313" key="2">
    <source>
        <dbReference type="Proteomes" id="UP000515158"/>
    </source>
</evidence>